<evidence type="ECO:0000256" key="3">
    <source>
        <dbReference type="ARBA" id="ARBA00022448"/>
    </source>
</evidence>
<dbReference type="PANTHER" id="PTHR45758:SF3">
    <property type="entry name" value="MITOCHONDRIAL SUBSTRATE CARRIER FAMILY PROTEIN E"/>
    <property type="match status" value="1"/>
</dbReference>
<evidence type="ECO:0008006" key="13">
    <source>
        <dbReference type="Google" id="ProtNLM"/>
    </source>
</evidence>
<dbReference type="RefSeq" id="XP_504724.3">
    <property type="nucleotide sequence ID" value="XM_504724.3"/>
</dbReference>
<sequence length="360" mass="40368">MTLRLLDDSESLITRVHHRGMLGQCGSRQNTKAKKECTSPILLINTGNFKDPLPLNLATFGNFKFALPHAALSATMDLQTLTASAVASTLTEIVFHPLDTVLTLHQTNTGNKYILPWRAYWKGLVPSIALTTPGFMIYMVAYRQSKDYLTPYLGESTLANYAVSGGIAELLSCSIWTPLDVLKGRMQLAPSGYKTMDLIKDIYHNEGVRGFFRGYWMGLAVFLPQTIVWWVTYEESKKWFENREKPGEEIGAFAYGASSAAATITSCASLNLLSVLKTRQQLAMAKEVTALRPDDHQSIFRVARNLIKDHGLFRAWFKGLPVRLAHHLPASVFGMILMEKMAPDTQQSRDEKRQKEEGKF</sequence>
<dbReference type="eggNOG" id="KOG0760">
    <property type="taxonomic scope" value="Eukaryota"/>
</dbReference>
<dbReference type="PROSITE" id="PS50920">
    <property type="entry name" value="SOLCAR"/>
    <property type="match status" value="1"/>
</dbReference>
<dbReference type="VEuPathDB" id="FungiDB:YALI0_E33341g"/>
<dbReference type="GO" id="GO:0031966">
    <property type="term" value="C:mitochondrial membrane"/>
    <property type="evidence" value="ECO:0007669"/>
    <property type="project" value="UniProtKB-SubCell"/>
</dbReference>
<keyword evidence="7 8" id="KW-0472">Membrane</keyword>
<keyword evidence="4 8" id="KW-0812">Transmembrane</keyword>
<evidence type="ECO:0000256" key="9">
    <source>
        <dbReference type="RuleBase" id="RU000488"/>
    </source>
</evidence>
<keyword evidence="6" id="KW-0496">Mitochondrion</keyword>
<comment type="similarity">
    <text evidence="2 9">Belongs to the mitochondrial carrier (TC 2.A.29) family.</text>
</comment>
<dbReference type="KEGG" id="yli:2911932"/>
<evidence type="ECO:0000256" key="8">
    <source>
        <dbReference type="PROSITE-ProRule" id="PRU00282"/>
    </source>
</evidence>
<protein>
    <recommendedName>
        <fullName evidence="13">Mitochondrial carrier domain-containing protein</fullName>
    </recommendedName>
</protein>
<dbReference type="PANTHER" id="PTHR45758">
    <property type="entry name" value="MITOFERRIN-1-RELATED"/>
    <property type="match status" value="1"/>
</dbReference>
<feature type="transmembrane region" description="Helical" evidence="10">
    <location>
        <begin position="214"/>
        <end position="232"/>
    </location>
</feature>
<reference evidence="11 12" key="1">
    <citation type="journal article" date="2016" name="PLoS ONE">
        <title>Sequence Assembly of Yarrowia lipolytica Strain W29/CLIB89 Shows Transposable Element Diversity.</title>
        <authorList>
            <person name="Magnan C."/>
            <person name="Yu J."/>
            <person name="Chang I."/>
            <person name="Jahn E."/>
            <person name="Kanomata Y."/>
            <person name="Wu J."/>
            <person name="Zeller M."/>
            <person name="Oakes M."/>
            <person name="Baldi P."/>
            <person name="Sandmeyer S."/>
        </authorList>
    </citation>
    <scope>NUCLEOTIDE SEQUENCE [LARGE SCALE GENOMIC DNA]</scope>
    <source>
        <strain evidence="12">CLIB89(W29)</strain>
    </source>
</reference>
<evidence type="ECO:0000256" key="10">
    <source>
        <dbReference type="SAM" id="Phobius"/>
    </source>
</evidence>
<comment type="subcellular location">
    <subcellularLocation>
        <location evidence="1">Mitochondrion membrane</location>
        <topology evidence="1">Multi-pass membrane protein</topology>
    </subcellularLocation>
</comment>
<gene>
    <name evidence="11" type="ORF">YALI1_E39439g</name>
</gene>
<proteinExistence type="inferred from homology"/>
<evidence type="ECO:0000256" key="1">
    <source>
        <dbReference type="ARBA" id="ARBA00004225"/>
    </source>
</evidence>
<evidence type="ECO:0000313" key="12">
    <source>
        <dbReference type="Proteomes" id="UP000182444"/>
    </source>
</evidence>
<dbReference type="InterPro" id="IPR023395">
    <property type="entry name" value="MCP_dom_sf"/>
</dbReference>
<dbReference type="EMBL" id="CP017557">
    <property type="protein sequence ID" value="AOW06334.1"/>
    <property type="molecule type" value="Genomic_DNA"/>
</dbReference>
<dbReference type="InterPro" id="IPR018108">
    <property type="entry name" value="MCP_transmembrane"/>
</dbReference>
<feature type="transmembrane region" description="Helical" evidence="10">
    <location>
        <begin position="119"/>
        <end position="141"/>
    </location>
</feature>
<name>A0A1H6PQG4_YARLL</name>
<evidence type="ECO:0000256" key="6">
    <source>
        <dbReference type="ARBA" id="ARBA00023128"/>
    </source>
</evidence>
<dbReference type="AlphaFoldDB" id="A0A1H6PQG4"/>
<evidence type="ECO:0000256" key="7">
    <source>
        <dbReference type="ARBA" id="ARBA00023136"/>
    </source>
</evidence>
<dbReference type="GO" id="GO:0005381">
    <property type="term" value="F:iron ion transmembrane transporter activity"/>
    <property type="evidence" value="ECO:0007669"/>
    <property type="project" value="UniProtKB-ARBA"/>
</dbReference>
<keyword evidence="5 10" id="KW-1133">Transmembrane helix</keyword>
<feature type="repeat" description="Solcar" evidence="8">
    <location>
        <begin position="156"/>
        <end position="239"/>
    </location>
</feature>
<dbReference type="SUPFAM" id="SSF103506">
    <property type="entry name" value="Mitochondrial carrier"/>
    <property type="match status" value="1"/>
</dbReference>
<evidence type="ECO:0000256" key="5">
    <source>
        <dbReference type="ARBA" id="ARBA00022989"/>
    </source>
</evidence>
<evidence type="ECO:0000256" key="4">
    <source>
        <dbReference type="ARBA" id="ARBA00022692"/>
    </source>
</evidence>
<dbReference type="GeneID" id="2911932"/>
<dbReference type="Proteomes" id="UP000182444">
    <property type="component" value="Chromosome 1E"/>
</dbReference>
<feature type="transmembrane region" description="Helical" evidence="10">
    <location>
        <begin position="252"/>
        <end position="276"/>
    </location>
</feature>
<dbReference type="Gene3D" id="1.50.40.10">
    <property type="entry name" value="Mitochondrial carrier domain"/>
    <property type="match status" value="1"/>
</dbReference>
<evidence type="ECO:0000313" key="11">
    <source>
        <dbReference type="EMBL" id="AOW06334.1"/>
    </source>
</evidence>
<evidence type="ECO:0000256" key="2">
    <source>
        <dbReference type="ARBA" id="ARBA00006375"/>
    </source>
</evidence>
<feature type="transmembrane region" description="Helical" evidence="10">
    <location>
        <begin position="161"/>
        <end position="179"/>
    </location>
</feature>
<keyword evidence="3 9" id="KW-0813">Transport</keyword>
<accession>A0A1H6PQG4</accession>
<dbReference type="Pfam" id="PF00153">
    <property type="entry name" value="Mito_carr"/>
    <property type="match status" value="2"/>
</dbReference>
<dbReference type="VEuPathDB" id="FungiDB:YALI1_E39439g"/>
<organism evidence="11 12">
    <name type="scientific">Yarrowia lipolytica</name>
    <name type="common">Candida lipolytica</name>
    <dbReference type="NCBI Taxonomy" id="4952"/>
    <lineage>
        <taxon>Eukaryota</taxon>
        <taxon>Fungi</taxon>
        <taxon>Dikarya</taxon>
        <taxon>Ascomycota</taxon>
        <taxon>Saccharomycotina</taxon>
        <taxon>Dipodascomycetes</taxon>
        <taxon>Dipodascales</taxon>
        <taxon>Dipodascales incertae sedis</taxon>
        <taxon>Yarrowia</taxon>
    </lineage>
</organism>